<name>A0AAQ4DFA2_AMBAM</name>
<dbReference type="EMBL" id="JARKHS020031475">
    <property type="protein sequence ID" value="KAK8761142.1"/>
    <property type="molecule type" value="Genomic_DNA"/>
</dbReference>
<keyword evidence="2" id="KW-1185">Reference proteome</keyword>
<organism evidence="1 2">
    <name type="scientific">Amblyomma americanum</name>
    <name type="common">Lone star tick</name>
    <dbReference type="NCBI Taxonomy" id="6943"/>
    <lineage>
        <taxon>Eukaryota</taxon>
        <taxon>Metazoa</taxon>
        <taxon>Ecdysozoa</taxon>
        <taxon>Arthropoda</taxon>
        <taxon>Chelicerata</taxon>
        <taxon>Arachnida</taxon>
        <taxon>Acari</taxon>
        <taxon>Parasitiformes</taxon>
        <taxon>Ixodida</taxon>
        <taxon>Ixodoidea</taxon>
        <taxon>Ixodidae</taxon>
        <taxon>Amblyomminae</taxon>
        <taxon>Amblyomma</taxon>
    </lineage>
</organism>
<dbReference type="AlphaFoldDB" id="A0AAQ4DFA2"/>
<gene>
    <name evidence="1" type="ORF">V5799_027592</name>
</gene>
<sequence length="193" mass="21582">MAGSSRAVITADAGRGTSFLDDLKDYRIVLPPLPTREGLKTMVVLHCDTARKPYRIEYFRKAMKEAGVIEQVGGIGAYQMSHVWLVNFRSEEANNKLLDAGHITVNGKTGVGFGPERHEVWLKVHWYAFNVSSETLRRAFAEYGEVKEVASDRWETDGFENADSATRVVRLILREGASLKRLPHQMCIGNGTV</sequence>
<comment type="caution">
    <text evidence="1">The sequence shown here is derived from an EMBL/GenBank/DDBJ whole genome shotgun (WGS) entry which is preliminary data.</text>
</comment>
<protein>
    <submittedName>
        <fullName evidence="1">Uncharacterized protein</fullName>
    </submittedName>
</protein>
<dbReference type="Proteomes" id="UP001321473">
    <property type="component" value="Unassembled WGS sequence"/>
</dbReference>
<accession>A0AAQ4DFA2</accession>
<reference evidence="1 2" key="1">
    <citation type="journal article" date="2023" name="Arcadia Sci">
        <title>De novo assembly of a long-read Amblyomma americanum tick genome.</title>
        <authorList>
            <person name="Chou S."/>
            <person name="Poskanzer K.E."/>
            <person name="Rollins M."/>
            <person name="Thuy-Boun P.S."/>
        </authorList>
    </citation>
    <scope>NUCLEOTIDE SEQUENCE [LARGE SCALE GENOMIC DNA]</scope>
    <source>
        <strain evidence="1">F_SG_1</strain>
        <tissue evidence="1">Salivary glands</tissue>
    </source>
</reference>
<evidence type="ECO:0000313" key="2">
    <source>
        <dbReference type="Proteomes" id="UP001321473"/>
    </source>
</evidence>
<proteinExistence type="predicted"/>
<evidence type="ECO:0000313" key="1">
    <source>
        <dbReference type="EMBL" id="KAK8761142.1"/>
    </source>
</evidence>